<dbReference type="VEuPathDB" id="VectorBase:GMOY003607"/>
<accession>A0A1B0FIK9</accession>
<keyword evidence="2" id="KW-1185">Reference proteome</keyword>
<protein>
    <submittedName>
        <fullName evidence="1">Uncharacterized protein</fullName>
    </submittedName>
</protein>
<dbReference type="EnsemblMetazoa" id="GMOY003607-RA">
    <property type="protein sequence ID" value="GMOY003607-PA"/>
    <property type="gene ID" value="GMOY003607"/>
</dbReference>
<evidence type="ECO:0000313" key="1">
    <source>
        <dbReference type="EnsemblMetazoa" id="GMOY003607-PA"/>
    </source>
</evidence>
<dbReference type="Proteomes" id="UP000092444">
    <property type="component" value="Unassembled WGS sequence"/>
</dbReference>
<sequence length="126" mass="13484">MDGSKLVGMRSDVVIEVPSGGGKSTQQAAAKNNNLEMEYNVLAAARQVESVELNRAAINRNILMPVPSSNMLAVLPSRKAIFVSHLAPIMTPEMIKERVQLGLPGVDLSPDESQGLMTFDGGFGEM</sequence>
<evidence type="ECO:0000313" key="2">
    <source>
        <dbReference type="Proteomes" id="UP000092444"/>
    </source>
</evidence>
<name>A0A1B0FIK9_GLOMM</name>
<organism evidence="1 2">
    <name type="scientific">Glossina morsitans morsitans</name>
    <name type="common">Savannah tsetse fly</name>
    <dbReference type="NCBI Taxonomy" id="37546"/>
    <lineage>
        <taxon>Eukaryota</taxon>
        <taxon>Metazoa</taxon>
        <taxon>Ecdysozoa</taxon>
        <taxon>Arthropoda</taxon>
        <taxon>Hexapoda</taxon>
        <taxon>Insecta</taxon>
        <taxon>Pterygota</taxon>
        <taxon>Neoptera</taxon>
        <taxon>Endopterygota</taxon>
        <taxon>Diptera</taxon>
        <taxon>Brachycera</taxon>
        <taxon>Muscomorpha</taxon>
        <taxon>Hippoboscoidea</taxon>
        <taxon>Glossinidae</taxon>
        <taxon>Glossina</taxon>
    </lineage>
</organism>
<dbReference type="EMBL" id="CCAG010022166">
    <property type="status" value="NOT_ANNOTATED_CDS"/>
    <property type="molecule type" value="Genomic_DNA"/>
</dbReference>
<reference evidence="1" key="1">
    <citation type="submission" date="2020-05" db="UniProtKB">
        <authorList>
            <consortium name="EnsemblMetazoa"/>
        </authorList>
    </citation>
    <scope>IDENTIFICATION</scope>
    <source>
        <strain evidence="1">Yale</strain>
    </source>
</reference>
<proteinExistence type="predicted"/>
<dbReference type="STRING" id="37546.A0A1B0FIK9"/>
<dbReference type="AlphaFoldDB" id="A0A1B0FIK9"/>